<feature type="compositionally biased region" description="Low complexity" evidence="27">
    <location>
        <begin position="810"/>
        <end position="821"/>
    </location>
</feature>
<keyword evidence="19 28" id="KW-0472">Membrane</keyword>
<feature type="domain" description="Penicillin-binding protein transpeptidase" evidence="29">
    <location>
        <begin position="448"/>
        <end position="737"/>
    </location>
</feature>
<evidence type="ECO:0000256" key="21">
    <source>
        <dbReference type="ARBA" id="ARBA00023268"/>
    </source>
</evidence>
<dbReference type="InterPro" id="IPR031376">
    <property type="entry name" value="PCB_OB"/>
</dbReference>
<dbReference type="Pfam" id="PF00912">
    <property type="entry name" value="Transgly"/>
    <property type="match status" value="1"/>
</dbReference>
<protein>
    <recommendedName>
        <fullName evidence="6">Penicillin-binding protein 1A</fullName>
        <ecNumber evidence="24">2.4.99.28</ecNumber>
        <ecNumber evidence="5">3.4.16.4</ecNumber>
    </recommendedName>
</protein>
<evidence type="ECO:0000256" key="1">
    <source>
        <dbReference type="ARBA" id="ARBA00004249"/>
    </source>
</evidence>
<keyword evidence="33" id="KW-1185">Reference proteome</keyword>
<reference evidence="32 33" key="1">
    <citation type="submission" date="2018-05" db="EMBL/GenBank/DDBJ databases">
        <title>Genome of Sphingosinicella humi QZX222.</title>
        <authorList>
            <person name="Qiao Z."/>
            <person name="Wang G."/>
        </authorList>
    </citation>
    <scope>NUCLEOTIDE SEQUENCE [LARGE SCALE GENOMIC DNA]</scope>
    <source>
        <strain evidence="32 33">QZX222</strain>
    </source>
</reference>
<dbReference type="GO" id="GO:0030288">
    <property type="term" value="C:outer membrane-bounded periplasmic space"/>
    <property type="evidence" value="ECO:0007669"/>
    <property type="project" value="TreeGrafter"/>
</dbReference>
<evidence type="ECO:0000256" key="19">
    <source>
        <dbReference type="ARBA" id="ARBA00023136"/>
    </source>
</evidence>
<evidence type="ECO:0000256" key="24">
    <source>
        <dbReference type="ARBA" id="ARBA00044770"/>
    </source>
</evidence>
<dbReference type="InterPro" id="IPR023346">
    <property type="entry name" value="Lysozyme-like_dom_sf"/>
</dbReference>
<comment type="subcellular location">
    <subcellularLocation>
        <location evidence="1">Cell inner membrane</location>
        <topology evidence="1">Single-pass type II membrane protein</topology>
    </subcellularLocation>
</comment>
<dbReference type="EC" id="3.4.16.4" evidence="5"/>
<comment type="catalytic activity">
    <reaction evidence="25">
        <text>[GlcNAc-(1-&gt;4)-Mur2Ac(oyl-L-Ala-gamma-D-Glu-L-Lys-D-Ala-D-Ala)](n)-di-trans,octa-cis-undecaprenyl diphosphate + beta-D-GlcNAc-(1-&gt;4)-Mur2Ac(oyl-L-Ala-gamma-D-Glu-L-Lys-D-Ala-D-Ala)-di-trans,octa-cis-undecaprenyl diphosphate = [GlcNAc-(1-&gt;4)-Mur2Ac(oyl-L-Ala-gamma-D-Glu-L-Lys-D-Ala-D-Ala)](n+1)-di-trans,octa-cis-undecaprenyl diphosphate + di-trans,octa-cis-undecaprenyl diphosphate + H(+)</text>
        <dbReference type="Rhea" id="RHEA:23708"/>
        <dbReference type="Rhea" id="RHEA-COMP:9602"/>
        <dbReference type="Rhea" id="RHEA-COMP:9603"/>
        <dbReference type="ChEBI" id="CHEBI:15378"/>
        <dbReference type="ChEBI" id="CHEBI:58405"/>
        <dbReference type="ChEBI" id="CHEBI:60033"/>
        <dbReference type="ChEBI" id="CHEBI:78435"/>
        <dbReference type="EC" id="2.4.99.28"/>
    </reaction>
</comment>
<evidence type="ECO:0000256" key="13">
    <source>
        <dbReference type="ARBA" id="ARBA00022692"/>
    </source>
</evidence>
<keyword evidence="18 28" id="KW-1133">Transmembrane helix</keyword>
<dbReference type="InterPro" id="IPR001460">
    <property type="entry name" value="PCN-bd_Tpept"/>
</dbReference>
<dbReference type="FunFam" id="1.10.3810.10:FF:000003">
    <property type="entry name" value="Penicillin-binding protein 1a"/>
    <property type="match status" value="1"/>
</dbReference>
<dbReference type="Pfam" id="PF17092">
    <property type="entry name" value="PCB_OB"/>
    <property type="match status" value="1"/>
</dbReference>
<evidence type="ECO:0000313" key="32">
    <source>
        <dbReference type="EMBL" id="PWG01875.1"/>
    </source>
</evidence>
<feature type="region of interest" description="Disordered" evidence="27">
    <location>
        <begin position="796"/>
        <end position="836"/>
    </location>
</feature>
<dbReference type="Proteomes" id="UP000245916">
    <property type="component" value="Unassembled WGS sequence"/>
</dbReference>
<comment type="similarity">
    <text evidence="3">In the C-terminal section; belongs to the transpeptidase family.</text>
</comment>
<feature type="domain" description="Penicillin-binding protein OB-like" evidence="31">
    <location>
        <begin position="349"/>
        <end position="446"/>
    </location>
</feature>
<evidence type="ECO:0000256" key="10">
    <source>
        <dbReference type="ARBA" id="ARBA00022670"/>
    </source>
</evidence>
<keyword evidence="9" id="KW-0121">Carboxypeptidase</keyword>
<evidence type="ECO:0000256" key="2">
    <source>
        <dbReference type="ARBA" id="ARBA00004752"/>
    </source>
</evidence>
<keyword evidence="22" id="KW-0961">Cell wall biogenesis/degradation</keyword>
<comment type="catalytic activity">
    <reaction evidence="23">
        <text>Preferential cleavage: (Ac)2-L-Lys-D-Ala-|-D-Ala. Also transpeptidation of peptidyl-alanyl moieties that are N-acyl substituents of D-alanine.</text>
        <dbReference type="EC" id="3.4.16.4"/>
    </reaction>
</comment>
<dbReference type="RefSeq" id="WP_109270015.1">
    <property type="nucleotide sequence ID" value="NZ_QFFF01000001.1"/>
</dbReference>
<evidence type="ECO:0000256" key="4">
    <source>
        <dbReference type="ARBA" id="ARBA00007739"/>
    </source>
</evidence>
<dbReference type="EMBL" id="QFFF01000001">
    <property type="protein sequence ID" value="PWG01875.1"/>
    <property type="molecule type" value="Genomic_DNA"/>
</dbReference>
<dbReference type="OrthoDB" id="9766909at2"/>
<comment type="pathway">
    <text evidence="2">Cell wall biogenesis; peptidoglycan biosynthesis.</text>
</comment>
<evidence type="ECO:0000256" key="14">
    <source>
        <dbReference type="ARBA" id="ARBA00022801"/>
    </source>
</evidence>
<dbReference type="AlphaFoldDB" id="A0A2U2J0K6"/>
<dbReference type="InterPro" id="IPR050396">
    <property type="entry name" value="Glycosyltr_51/Transpeptidase"/>
</dbReference>
<dbReference type="UniPathway" id="UPA00219"/>
<feature type="compositionally biased region" description="Basic and acidic residues" evidence="27">
    <location>
        <begin position="796"/>
        <end position="809"/>
    </location>
</feature>
<dbReference type="InterPro" id="IPR001264">
    <property type="entry name" value="Glyco_trans_51"/>
</dbReference>
<dbReference type="GO" id="GO:0006508">
    <property type="term" value="P:proteolysis"/>
    <property type="evidence" value="ECO:0007669"/>
    <property type="project" value="UniProtKB-KW"/>
</dbReference>
<keyword evidence="20" id="KW-0046">Antibiotic resistance</keyword>
<comment type="similarity">
    <text evidence="4">In the N-terminal section; belongs to the glycosyltransferase 51 family.</text>
</comment>
<evidence type="ECO:0000256" key="12">
    <source>
        <dbReference type="ARBA" id="ARBA00022679"/>
    </source>
</evidence>
<keyword evidence="15" id="KW-0133">Cell shape</keyword>
<dbReference type="GO" id="GO:0005886">
    <property type="term" value="C:plasma membrane"/>
    <property type="evidence" value="ECO:0007669"/>
    <property type="project" value="UniProtKB-SubCell"/>
</dbReference>
<keyword evidence="7" id="KW-1003">Cell membrane</keyword>
<dbReference type="Gene3D" id="3.40.710.10">
    <property type="entry name" value="DD-peptidase/beta-lactamase superfamily"/>
    <property type="match status" value="1"/>
</dbReference>
<evidence type="ECO:0000256" key="6">
    <source>
        <dbReference type="ARBA" id="ARBA00018638"/>
    </source>
</evidence>
<keyword evidence="10" id="KW-0645">Protease</keyword>
<dbReference type="SUPFAM" id="SSF56601">
    <property type="entry name" value="beta-lactamase/transpeptidase-like"/>
    <property type="match status" value="1"/>
</dbReference>
<keyword evidence="8" id="KW-0997">Cell inner membrane</keyword>
<evidence type="ECO:0000256" key="20">
    <source>
        <dbReference type="ARBA" id="ARBA00023251"/>
    </source>
</evidence>
<keyword evidence="14" id="KW-0378">Hydrolase</keyword>
<dbReference type="InterPro" id="IPR036950">
    <property type="entry name" value="PBP_transglycosylase"/>
</dbReference>
<accession>A0A2U2J0K6</accession>
<comment type="caution">
    <text evidence="32">The sequence shown here is derived from an EMBL/GenBank/DDBJ whole genome shotgun (WGS) entry which is preliminary data.</text>
</comment>
<dbReference type="GO" id="GO:0008955">
    <property type="term" value="F:peptidoglycan glycosyltransferase activity"/>
    <property type="evidence" value="ECO:0007669"/>
    <property type="project" value="UniProtKB-EC"/>
</dbReference>
<evidence type="ECO:0000256" key="28">
    <source>
        <dbReference type="SAM" id="Phobius"/>
    </source>
</evidence>
<evidence type="ECO:0000256" key="27">
    <source>
        <dbReference type="SAM" id="MobiDB-lite"/>
    </source>
</evidence>
<gene>
    <name evidence="32" type="ORF">DF286_02545</name>
</gene>
<sequence>MTETSNSSMRFTLRRDMGEIGPALRRLWAHRWAKIAAVLLAIPILAYIALWLVFARGLPSAETLLTYEPALPTHVRGINGEIVQTYARERRVELEYEEYPRQMIEAFISAEDKTFFQHGGIDYPGIIRAIFTNLTSSGRPVGASTITQQVAKNLLLSNELSYTRKVKEAFLARRIEDVLTKEQILELYLNQIFLGRNAYGVQAAARAYFDKDVDDLTLAEMAYLAILPKAPNNYNRPHQEARAIARRNWALGEMERNGFITAAERAEAQAAPLGIINGPRESVENVGGYYMEEVRRLLVSKFGEDIEDGPHGVYSGGLWVRTSYNPEMQKAAEKAFRDGLMRFAGGKGWRDPGLSIDVSEGWRNQLAAAPFGVGYDDWRAAVVLSKEGGSATIGFTDGSTGTLPASAADMPKRGTGTPAFSFLQPGMIIAVKRNGDSYALRSIPEVSGGMVVEEVSTGRVLAMQGGWDVRESVFNRATQAKRQPGSTFKPIVYSAALDSGMTPASIIVDGPFCVWQGAGLGQKCFRNYSGRNAGPQTMRWGLEQSRNLMTVRTANQTGMERITRLAKALGVGDYPNYISISLGAGETTVMQMTNAFAILANNGKEVKPTMIDYIQDRHGKVIYRTDTRPCEGCDAPDWDGKPMPRPPLRTKQLMDPMTAYQVVHMLEGVVTRGTAQRLRDLDRPLFGKTGTTSGPNDVWFIGGTPDIVTGVYVGYDRPRSLGGWAQGGRIAAPIFEEFARATIVDRPKVQFRAPAGIRWVRIDRRSGRKVFGTWPTGEDPKAAVIWEAFKPETEPRRSIRREQIAERESATAPVRRATATRQADDSDFLQREGGIY</sequence>
<dbReference type="InterPro" id="IPR012338">
    <property type="entry name" value="Beta-lactam/transpept-like"/>
</dbReference>
<evidence type="ECO:0000256" key="23">
    <source>
        <dbReference type="ARBA" id="ARBA00034000"/>
    </source>
</evidence>
<proteinExistence type="inferred from homology"/>
<evidence type="ECO:0000256" key="7">
    <source>
        <dbReference type="ARBA" id="ARBA00022475"/>
    </source>
</evidence>
<comment type="pathway">
    <text evidence="26">Glycan biosynthesis.</text>
</comment>
<feature type="domain" description="Glycosyl transferase family 51" evidence="30">
    <location>
        <begin position="80"/>
        <end position="254"/>
    </location>
</feature>
<keyword evidence="21" id="KW-0511">Multifunctional enzyme</keyword>
<evidence type="ECO:0000256" key="3">
    <source>
        <dbReference type="ARBA" id="ARBA00007090"/>
    </source>
</evidence>
<feature type="transmembrane region" description="Helical" evidence="28">
    <location>
        <begin position="35"/>
        <end position="54"/>
    </location>
</feature>
<dbReference type="NCBIfam" id="TIGR02074">
    <property type="entry name" value="PBP_1a_fam"/>
    <property type="match status" value="1"/>
</dbReference>
<evidence type="ECO:0000256" key="17">
    <source>
        <dbReference type="ARBA" id="ARBA00022984"/>
    </source>
</evidence>
<keyword evidence="17" id="KW-0573">Peptidoglycan synthesis</keyword>
<dbReference type="PANTHER" id="PTHR32282">
    <property type="entry name" value="BINDING PROTEIN TRANSPEPTIDASE, PUTATIVE-RELATED"/>
    <property type="match status" value="1"/>
</dbReference>
<dbReference type="GO" id="GO:0009002">
    <property type="term" value="F:serine-type D-Ala-D-Ala carboxypeptidase activity"/>
    <property type="evidence" value="ECO:0007669"/>
    <property type="project" value="UniProtKB-EC"/>
</dbReference>
<name>A0A2U2J0K6_9SPHN</name>
<dbReference type="Pfam" id="PF00905">
    <property type="entry name" value="Transpeptidase"/>
    <property type="match status" value="1"/>
</dbReference>
<keyword evidence="11" id="KW-0328">Glycosyltransferase</keyword>
<dbReference type="GO" id="GO:0046677">
    <property type="term" value="P:response to antibiotic"/>
    <property type="evidence" value="ECO:0007669"/>
    <property type="project" value="UniProtKB-KW"/>
</dbReference>
<evidence type="ECO:0000256" key="11">
    <source>
        <dbReference type="ARBA" id="ARBA00022676"/>
    </source>
</evidence>
<dbReference type="GO" id="GO:0009252">
    <property type="term" value="P:peptidoglycan biosynthetic process"/>
    <property type="evidence" value="ECO:0007669"/>
    <property type="project" value="UniProtKB-UniPathway"/>
</dbReference>
<evidence type="ECO:0000256" key="25">
    <source>
        <dbReference type="ARBA" id="ARBA00049902"/>
    </source>
</evidence>
<dbReference type="EC" id="2.4.99.28" evidence="24"/>
<organism evidence="32 33">
    <name type="scientific">Allosphingosinicella humi</name>
    <dbReference type="NCBI Taxonomy" id="2068657"/>
    <lineage>
        <taxon>Bacteria</taxon>
        <taxon>Pseudomonadati</taxon>
        <taxon>Pseudomonadota</taxon>
        <taxon>Alphaproteobacteria</taxon>
        <taxon>Sphingomonadales</taxon>
        <taxon>Sphingomonadaceae</taxon>
        <taxon>Allosphingosinicella</taxon>
    </lineage>
</organism>
<dbReference type="SUPFAM" id="SSF53955">
    <property type="entry name" value="Lysozyme-like"/>
    <property type="match status" value="1"/>
</dbReference>
<evidence type="ECO:0000256" key="26">
    <source>
        <dbReference type="ARBA" id="ARBA00060592"/>
    </source>
</evidence>
<evidence type="ECO:0000259" key="30">
    <source>
        <dbReference type="Pfam" id="PF00912"/>
    </source>
</evidence>
<evidence type="ECO:0000259" key="31">
    <source>
        <dbReference type="Pfam" id="PF17092"/>
    </source>
</evidence>
<evidence type="ECO:0000256" key="8">
    <source>
        <dbReference type="ARBA" id="ARBA00022519"/>
    </source>
</evidence>
<keyword evidence="13 28" id="KW-0812">Transmembrane</keyword>
<evidence type="ECO:0000256" key="5">
    <source>
        <dbReference type="ARBA" id="ARBA00012448"/>
    </source>
</evidence>
<evidence type="ECO:0000256" key="18">
    <source>
        <dbReference type="ARBA" id="ARBA00022989"/>
    </source>
</evidence>
<evidence type="ECO:0000256" key="22">
    <source>
        <dbReference type="ARBA" id="ARBA00023316"/>
    </source>
</evidence>
<evidence type="ECO:0000256" key="9">
    <source>
        <dbReference type="ARBA" id="ARBA00022645"/>
    </source>
</evidence>
<evidence type="ECO:0000313" key="33">
    <source>
        <dbReference type="Proteomes" id="UP000245916"/>
    </source>
</evidence>
<dbReference type="PANTHER" id="PTHR32282:SF27">
    <property type="entry name" value="PENICILLIN-BINDING PROTEIN 1A"/>
    <property type="match status" value="1"/>
</dbReference>
<evidence type="ECO:0000256" key="15">
    <source>
        <dbReference type="ARBA" id="ARBA00022960"/>
    </source>
</evidence>
<dbReference type="GO" id="GO:0008360">
    <property type="term" value="P:regulation of cell shape"/>
    <property type="evidence" value="ECO:0007669"/>
    <property type="project" value="UniProtKB-KW"/>
</dbReference>
<keyword evidence="12" id="KW-0808">Transferase</keyword>
<evidence type="ECO:0000259" key="29">
    <source>
        <dbReference type="Pfam" id="PF00905"/>
    </source>
</evidence>
<dbReference type="GO" id="GO:0008658">
    <property type="term" value="F:penicillin binding"/>
    <property type="evidence" value="ECO:0007669"/>
    <property type="project" value="InterPro"/>
</dbReference>
<dbReference type="GO" id="GO:0071555">
    <property type="term" value="P:cell wall organization"/>
    <property type="evidence" value="ECO:0007669"/>
    <property type="project" value="UniProtKB-KW"/>
</dbReference>
<evidence type="ECO:0000256" key="16">
    <source>
        <dbReference type="ARBA" id="ARBA00022968"/>
    </source>
</evidence>
<keyword evidence="16" id="KW-0735">Signal-anchor</keyword>
<dbReference type="Gene3D" id="1.10.3810.10">
    <property type="entry name" value="Biosynthetic peptidoglycan transglycosylase-like"/>
    <property type="match status" value="1"/>
</dbReference>